<dbReference type="EMBL" id="U85621">
    <property type="protein sequence ID" value="AAB47268.1"/>
    <property type="molecule type" value="Genomic_DNA"/>
</dbReference>
<dbReference type="VEuPathDB" id="TrichDB:TRFO_36755"/>
<sequence length="227" mass="26303">EFPTKEARKEAKELGLDYRGFINSMYNPQYDEYGMKIQGFANQQGKEFARQAKAAGYKVIMPHNRSPYQAFTAQIIKPIYDVFKTGLNDPRLSGAAFSKIASFIWNQAILAPAMSHVYGQEVFDVEDEQWKKLRNKKPVKEAIHRIVVNYLTQPQYTFDFVPIFVDLLLQMGIQINMEATQTHVPVYLRARLMNKPYPKNEQEVKLINEMWEEFSRQPGTNAQQAQA</sequence>
<proteinExistence type="predicted"/>
<protein>
    <submittedName>
        <fullName evidence="1">Uncharacterized protein</fullName>
    </submittedName>
</protein>
<accession>P90610</accession>
<reference evidence="1" key="1">
    <citation type="submission" date="1997-01" db="EMBL/GenBank/DDBJ databases">
        <title>Tritrichomonas foetus unidentified genomic segment.</title>
        <authorList>
            <person name="Granger B.L."/>
            <person name="Warwood S.J."/>
        </authorList>
    </citation>
    <scope>NUCLEOTIDE SEQUENCE</scope>
    <source>
        <strain evidence="1">MT85-330.1</strain>
    </source>
</reference>
<feature type="non-terminal residue" evidence="1">
    <location>
        <position position="1"/>
    </location>
</feature>
<evidence type="ECO:0000313" key="1">
    <source>
        <dbReference type="EMBL" id="AAB47268.1"/>
    </source>
</evidence>
<name>P90610_TRIFO</name>
<organism evidence="1">
    <name type="scientific">Tritrichomonas foetus</name>
    <name type="common">Trichomonas foetus</name>
    <name type="synonym">Tritrichomonas suis</name>
    <dbReference type="NCBI Taxonomy" id="56690"/>
    <lineage>
        <taxon>Eukaryota</taxon>
        <taxon>Metamonada</taxon>
        <taxon>Parabasalia</taxon>
        <taxon>Tritrichomonadida</taxon>
        <taxon>Tritrichomonadidae</taxon>
        <taxon>Tritrichomonas</taxon>
    </lineage>
</organism>
<dbReference type="AlphaFoldDB" id="P90610"/>